<gene>
    <name evidence="1" type="ORF">NLX89_05630</name>
</gene>
<protein>
    <submittedName>
        <fullName evidence="1">Uncharacterized protein</fullName>
    </submittedName>
</protein>
<organism evidence="1 2">
    <name type="scientific">Providencia huaxiensis</name>
    <dbReference type="NCBI Taxonomy" id="2027290"/>
    <lineage>
        <taxon>Bacteria</taxon>
        <taxon>Pseudomonadati</taxon>
        <taxon>Pseudomonadota</taxon>
        <taxon>Gammaproteobacteria</taxon>
        <taxon>Enterobacterales</taxon>
        <taxon>Morganellaceae</taxon>
        <taxon>Providencia</taxon>
    </lineage>
</organism>
<dbReference type="RefSeq" id="WP_102139365.1">
    <property type="nucleotide sequence ID" value="NZ_CP031123.2"/>
</dbReference>
<dbReference type="Proteomes" id="UP001252207">
    <property type="component" value="Unassembled WGS sequence"/>
</dbReference>
<comment type="caution">
    <text evidence="1">The sequence shown here is derived from an EMBL/GenBank/DDBJ whole genome shotgun (WGS) entry which is preliminary data.</text>
</comment>
<name>A0ABU2IUS1_9GAMM</name>
<sequence length="102" mass="11534">MVIKTSQSSVKSGGCTDENLINNYMKDHKVPSNASKNIARCIKGIKNKISQPITRFTQKLRNFFKPSQRVVPLERTFISYIGKVDNSAPKVIPNIDKKQLKI</sequence>
<reference evidence="1 2" key="1">
    <citation type="submission" date="2022-06" db="EMBL/GenBank/DDBJ databases">
        <title>Chromosome and plasmid sequencings of Enterobacteriales species co-exiting double carbapenemases.</title>
        <authorList>
            <person name="Fu Y."/>
        </authorList>
    </citation>
    <scope>NUCLEOTIDE SEQUENCE [LARGE SCALE GENOMIC DNA]</scope>
    <source>
        <strain evidence="1 2">21030615019</strain>
    </source>
</reference>
<proteinExistence type="predicted"/>
<keyword evidence="2" id="KW-1185">Reference proteome</keyword>
<accession>A0ABU2IUS1</accession>
<dbReference type="GeneID" id="89489199"/>
<evidence type="ECO:0000313" key="2">
    <source>
        <dbReference type="Proteomes" id="UP001252207"/>
    </source>
</evidence>
<evidence type="ECO:0000313" key="1">
    <source>
        <dbReference type="EMBL" id="MDT0132822.1"/>
    </source>
</evidence>
<dbReference type="EMBL" id="JANAVW010000001">
    <property type="protein sequence ID" value="MDT0132822.1"/>
    <property type="molecule type" value="Genomic_DNA"/>
</dbReference>